<gene>
    <name evidence="3" type="ORF">DAPK24_054170</name>
</gene>
<reference evidence="3 4" key="1">
    <citation type="journal article" date="2023" name="Elife">
        <title>Identification of key yeast species and microbe-microbe interactions impacting larval growth of Drosophila in the wild.</title>
        <authorList>
            <person name="Mure A."/>
            <person name="Sugiura Y."/>
            <person name="Maeda R."/>
            <person name="Honda K."/>
            <person name="Sakurai N."/>
            <person name="Takahashi Y."/>
            <person name="Watada M."/>
            <person name="Katoh T."/>
            <person name="Gotoh A."/>
            <person name="Gotoh Y."/>
            <person name="Taniguchi I."/>
            <person name="Nakamura K."/>
            <person name="Hayashi T."/>
            <person name="Katayama T."/>
            <person name="Uemura T."/>
            <person name="Hattori Y."/>
        </authorList>
    </citation>
    <scope>NUCLEOTIDE SEQUENCE [LARGE SCALE GENOMIC DNA]</scope>
    <source>
        <strain evidence="3 4">PK-24</strain>
    </source>
</reference>
<evidence type="ECO:0000259" key="2">
    <source>
        <dbReference type="Pfam" id="PF05347"/>
    </source>
</evidence>
<comment type="similarity">
    <text evidence="1">Belongs to the complex I LYR family.</text>
</comment>
<sequence>MTTSPQAVRSLYRSMLREARGFTNYNFRNYFIRRTRDSFRENANLKGEDAIKAINEAKNDLKILHRQNVISNMYDFDKLVVEKV</sequence>
<evidence type="ECO:0000256" key="1">
    <source>
        <dbReference type="ARBA" id="ARBA00009508"/>
    </source>
</evidence>
<dbReference type="InterPro" id="IPR051522">
    <property type="entry name" value="ISC_assembly_LYR"/>
</dbReference>
<dbReference type="PANTHER" id="PTHR13166:SF7">
    <property type="entry name" value="LYR MOTIF-CONTAINING PROTEIN 4"/>
    <property type="match status" value="1"/>
</dbReference>
<evidence type="ECO:0000313" key="4">
    <source>
        <dbReference type="Proteomes" id="UP001378960"/>
    </source>
</evidence>
<evidence type="ECO:0000313" key="3">
    <source>
        <dbReference type="EMBL" id="GMM48819.1"/>
    </source>
</evidence>
<feature type="domain" description="Complex 1 LYR protein" evidence="2">
    <location>
        <begin position="6"/>
        <end position="62"/>
    </location>
</feature>
<dbReference type="Proteomes" id="UP001378960">
    <property type="component" value="Unassembled WGS sequence"/>
</dbReference>
<proteinExistence type="inferred from homology"/>
<dbReference type="CDD" id="cd20264">
    <property type="entry name" value="Complex1_LYR_LYRM4"/>
    <property type="match status" value="1"/>
</dbReference>
<keyword evidence="4" id="KW-1185">Reference proteome</keyword>
<dbReference type="GO" id="GO:0005739">
    <property type="term" value="C:mitochondrion"/>
    <property type="evidence" value="ECO:0007669"/>
    <property type="project" value="TreeGrafter"/>
</dbReference>
<name>A0AAV5RB85_PICKL</name>
<dbReference type="InterPro" id="IPR045297">
    <property type="entry name" value="Complex1_LYR_LYRM4"/>
</dbReference>
<organism evidence="3 4">
    <name type="scientific">Pichia kluyveri</name>
    <name type="common">Yeast</name>
    <dbReference type="NCBI Taxonomy" id="36015"/>
    <lineage>
        <taxon>Eukaryota</taxon>
        <taxon>Fungi</taxon>
        <taxon>Dikarya</taxon>
        <taxon>Ascomycota</taxon>
        <taxon>Saccharomycotina</taxon>
        <taxon>Pichiomycetes</taxon>
        <taxon>Pichiales</taxon>
        <taxon>Pichiaceae</taxon>
        <taxon>Pichia</taxon>
    </lineage>
</organism>
<dbReference type="GO" id="GO:0016226">
    <property type="term" value="P:iron-sulfur cluster assembly"/>
    <property type="evidence" value="ECO:0007669"/>
    <property type="project" value="InterPro"/>
</dbReference>
<dbReference type="AlphaFoldDB" id="A0AAV5RB85"/>
<dbReference type="PANTHER" id="PTHR13166">
    <property type="entry name" value="PROTEIN C6ORF149"/>
    <property type="match status" value="1"/>
</dbReference>
<dbReference type="EMBL" id="BTGB01000009">
    <property type="protein sequence ID" value="GMM48819.1"/>
    <property type="molecule type" value="Genomic_DNA"/>
</dbReference>
<dbReference type="GO" id="GO:1990221">
    <property type="term" value="C:L-cysteine desulfurase complex"/>
    <property type="evidence" value="ECO:0007669"/>
    <property type="project" value="TreeGrafter"/>
</dbReference>
<accession>A0AAV5RB85</accession>
<dbReference type="Pfam" id="PF05347">
    <property type="entry name" value="Complex1_LYR"/>
    <property type="match status" value="1"/>
</dbReference>
<protein>
    <submittedName>
        <fullName evidence="3">Isd11 protein</fullName>
    </submittedName>
</protein>
<comment type="caution">
    <text evidence="3">The sequence shown here is derived from an EMBL/GenBank/DDBJ whole genome shotgun (WGS) entry which is preliminary data.</text>
</comment>
<dbReference type="InterPro" id="IPR008011">
    <property type="entry name" value="Complex1_LYR_dom"/>
</dbReference>